<evidence type="ECO:0000313" key="7">
    <source>
        <dbReference type="Proteomes" id="UP000237749"/>
    </source>
</evidence>
<dbReference type="AlphaFoldDB" id="A0A2S6HPW3"/>
<organism evidence="6 7">
    <name type="scientific">Lacrimispora xylanisolvens</name>
    <dbReference type="NCBI Taxonomy" id="384636"/>
    <lineage>
        <taxon>Bacteria</taxon>
        <taxon>Bacillati</taxon>
        <taxon>Bacillota</taxon>
        <taxon>Clostridia</taxon>
        <taxon>Lachnospirales</taxon>
        <taxon>Lachnospiraceae</taxon>
        <taxon>Lacrimispora</taxon>
    </lineage>
</organism>
<evidence type="ECO:0000313" key="6">
    <source>
        <dbReference type="EMBL" id="PPK79621.1"/>
    </source>
</evidence>
<dbReference type="Pfam" id="PF12850">
    <property type="entry name" value="Metallophos_2"/>
    <property type="match status" value="1"/>
</dbReference>
<keyword evidence="3" id="KW-0378">Hydrolase</keyword>
<reference evidence="6 7" key="1">
    <citation type="submission" date="2018-02" db="EMBL/GenBank/DDBJ databases">
        <title>Genomic Encyclopedia of Archaeal and Bacterial Type Strains, Phase II (KMG-II): from individual species to whole genera.</title>
        <authorList>
            <person name="Goeker M."/>
        </authorList>
    </citation>
    <scope>NUCLEOTIDE SEQUENCE [LARGE SCALE GENOMIC DNA]</scope>
    <source>
        <strain evidence="6 7">DSM 3808</strain>
    </source>
</reference>
<dbReference type="GO" id="GO:0046872">
    <property type="term" value="F:metal ion binding"/>
    <property type="evidence" value="ECO:0007669"/>
    <property type="project" value="UniProtKB-KW"/>
</dbReference>
<evidence type="ECO:0000256" key="4">
    <source>
        <dbReference type="RuleBase" id="RU362039"/>
    </source>
</evidence>
<dbReference type="PANTHER" id="PTHR11124">
    <property type="entry name" value="VACUOLAR SORTING PROTEIN VPS29"/>
    <property type="match status" value="1"/>
</dbReference>
<evidence type="ECO:0000256" key="3">
    <source>
        <dbReference type="ARBA" id="ARBA00022801"/>
    </source>
</evidence>
<dbReference type="PROSITE" id="PS01269">
    <property type="entry name" value="UPF0025"/>
    <property type="match status" value="1"/>
</dbReference>
<dbReference type="NCBIfam" id="TIGR00040">
    <property type="entry name" value="yfcE"/>
    <property type="match status" value="1"/>
</dbReference>
<name>A0A2S6HPW3_9FIRM</name>
<dbReference type="EMBL" id="PTJA01000009">
    <property type="protein sequence ID" value="PPK79621.1"/>
    <property type="molecule type" value="Genomic_DNA"/>
</dbReference>
<evidence type="ECO:0000256" key="2">
    <source>
        <dbReference type="ARBA" id="ARBA00022723"/>
    </source>
</evidence>
<dbReference type="InterPro" id="IPR024654">
    <property type="entry name" value="Calcineurin-like_PHP_lpxH"/>
</dbReference>
<dbReference type="SUPFAM" id="SSF56300">
    <property type="entry name" value="Metallo-dependent phosphatases"/>
    <property type="match status" value="1"/>
</dbReference>
<comment type="caution">
    <text evidence="6">The sequence shown here is derived from an EMBL/GenBank/DDBJ whole genome shotgun (WGS) entry which is preliminary data.</text>
</comment>
<dbReference type="EC" id="3.1.4.-" evidence="4"/>
<feature type="domain" description="Calcineurin-like phosphoesterase" evidence="5">
    <location>
        <begin position="4"/>
        <end position="119"/>
    </location>
</feature>
<evidence type="ECO:0000256" key="1">
    <source>
        <dbReference type="ARBA" id="ARBA00008950"/>
    </source>
</evidence>
<dbReference type="Gene3D" id="3.60.21.10">
    <property type="match status" value="1"/>
</dbReference>
<keyword evidence="7" id="KW-1185">Reference proteome</keyword>
<keyword evidence="2 4" id="KW-0479">Metal-binding</keyword>
<sequence length="133" mass="14926">MAELDAANCIIHAGDIDTPSIADAVRMLGETYMVRGNNDMDWAKELPASISATIEGVRFFIVHNRKDVPRHLSEVDVVIYGHSHKYFSEVIDGVLYLNPGSCGKRRFNLELTMGRMTVDGGQYQYEKVIIPHD</sequence>
<evidence type="ECO:0000259" key="5">
    <source>
        <dbReference type="Pfam" id="PF12850"/>
    </source>
</evidence>
<dbReference type="GO" id="GO:0016787">
    <property type="term" value="F:hydrolase activity"/>
    <property type="evidence" value="ECO:0007669"/>
    <property type="project" value="UniProtKB-UniRule"/>
</dbReference>
<comment type="similarity">
    <text evidence="1 4">Belongs to the metallophosphoesterase superfamily. YfcE family.</text>
</comment>
<dbReference type="InterPro" id="IPR020935">
    <property type="entry name" value="PdiEstase_YfcE_CS"/>
</dbReference>
<dbReference type="InterPro" id="IPR029052">
    <property type="entry name" value="Metallo-depent_PP-like"/>
</dbReference>
<proteinExistence type="inferred from homology"/>
<dbReference type="Proteomes" id="UP000237749">
    <property type="component" value="Unassembled WGS sequence"/>
</dbReference>
<gene>
    <name evidence="6" type="ORF">BXY41_10999</name>
</gene>
<comment type="cofactor">
    <cofactor evidence="4">
        <name>a divalent metal cation</name>
        <dbReference type="ChEBI" id="CHEBI:60240"/>
    </cofactor>
</comment>
<dbReference type="InterPro" id="IPR000979">
    <property type="entry name" value="Phosphodiesterase_MJ0936/Vps29"/>
</dbReference>
<protein>
    <recommendedName>
        <fullName evidence="4">Phosphoesterase</fullName>
        <ecNumber evidence="4">3.1.4.-</ecNumber>
    </recommendedName>
</protein>
<accession>A0A2S6HPW3</accession>